<dbReference type="GO" id="GO:0005886">
    <property type="term" value="C:plasma membrane"/>
    <property type="evidence" value="ECO:0007669"/>
    <property type="project" value="UniProtKB-SubCell"/>
</dbReference>
<gene>
    <name evidence="10" type="primary">arsB</name>
    <name evidence="10" type="ORF">AHA02nite_22060</name>
</gene>
<feature type="transmembrane region" description="Helical" evidence="8">
    <location>
        <begin position="282"/>
        <end position="301"/>
    </location>
</feature>
<evidence type="ECO:0000313" key="10">
    <source>
        <dbReference type="EMBL" id="GEN46430.1"/>
    </source>
</evidence>
<evidence type="ECO:0000256" key="8">
    <source>
        <dbReference type="SAM" id="Phobius"/>
    </source>
</evidence>
<keyword evidence="6 8" id="KW-1133">Transmembrane helix</keyword>
<sequence length="426" mass="46425">MEAIIAITVFAISYVFLLLDQINRALVALCGAAILVVLGIFSVDSALTTYVDWSTIVLLFSMMVLITITQRTGVFEFIALWMIQRVDGRPIPLFFWVGVFTAVGSALLDNVTTVLLFVPVLLHMIKKLNLPAFPYLVMVIITSNVGGTATMIGDPPNIMIGQAVEHLTFMSFIIHLTPVVIVIFAITMVLLILMFGRTLSKAGEQRSDEAINLDPNAALKKSPLLYQSLTVLVLTILGFLLHGFIHVELTTVALAGALILLLLSQKYADCEQIFAKVEWTTLFFFIGLFVLVGGLEQTGIIDQIAMSFITLTEGDTVKSSFIILWSAGLLSGFLDNIPYVASMIPILFELEEFGMTATDPMWWALALGACLGGNGTLLGASANVVVAGIASTNGVKIPFVRFMLYGLFIVVVSLIIATIYMAIRYF</sequence>
<dbReference type="PANTHER" id="PTHR43568:SF1">
    <property type="entry name" value="P PROTEIN"/>
    <property type="match status" value="1"/>
</dbReference>
<dbReference type="EMBL" id="BJYA01000015">
    <property type="protein sequence ID" value="GEN46430.1"/>
    <property type="molecule type" value="Genomic_DNA"/>
</dbReference>
<protein>
    <submittedName>
        <fullName evidence="10">Membrane protein</fullName>
    </submittedName>
</protein>
<proteinExistence type="inferred from homology"/>
<evidence type="ECO:0000256" key="1">
    <source>
        <dbReference type="ARBA" id="ARBA00004651"/>
    </source>
</evidence>
<evidence type="ECO:0000313" key="11">
    <source>
        <dbReference type="Proteomes" id="UP000321440"/>
    </source>
</evidence>
<comment type="subcellular location">
    <subcellularLocation>
        <location evidence="1">Cell membrane</location>
        <topology evidence="1">Multi-pass membrane protein</topology>
    </subcellularLocation>
</comment>
<dbReference type="RefSeq" id="WP_146817251.1">
    <property type="nucleotide sequence ID" value="NZ_BJYA01000015.1"/>
</dbReference>
<dbReference type="OrthoDB" id="9765532at2"/>
<evidence type="ECO:0000256" key="2">
    <source>
        <dbReference type="ARBA" id="ARBA00009843"/>
    </source>
</evidence>
<feature type="transmembrane region" description="Helical" evidence="8">
    <location>
        <begin position="229"/>
        <end position="262"/>
    </location>
</feature>
<comment type="caution">
    <text evidence="10">The sequence shown here is derived from an EMBL/GenBank/DDBJ whole genome shotgun (WGS) entry which is preliminary data.</text>
</comment>
<comment type="similarity">
    <text evidence="2">Belongs to the CitM (TC 2.A.11) transporter family.</text>
</comment>
<keyword evidence="3" id="KW-0813">Transport</keyword>
<name>A0A511W5Q8_9BACI</name>
<feature type="transmembrane region" description="Helical" evidence="8">
    <location>
        <begin position="133"/>
        <end position="152"/>
    </location>
</feature>
<dbReference type="Proteomes" id="UP000321440">
    <property type="component" value="Unassembled WGS sequence"/>
</dbReference>
<feature type="transmembrane region" description="Helical" evidence="8">
    <location>
        <begin position="55"/>
        <end position="81"/>
    </location>
</feature>
<feature type="transmembrane region" description="Helical" evidence="8">
    <location>
        <begin position="25"/>
        <end position="43"/>
    </location>
</feature>
<evidence type="ECO:0000259" key="9">
    <source>
        <dbReference type="Pfam" id="PF03600"/>
    </source>
</evidence>
<dbReference type="PRINTS" id="PR00758">
    <property type="entry name" value="ARSENICPUMP"/>
</dbReference>
<dbReference type="InterPro" id="IPR051475">
    <property type="entry name" value="Diverse_Ion_Transporter"/>
</dbReference>
<keyword evidence="7 8" id="KW-0472">Membrane</keyword>
<evidence type="ECO:0000256" key="3">
    <source>
        <dbReference type="ARBA" id="ARBA00022448"/>
    </source>
</evidence>
<dbReference type="PANTHER" id="PTHR43568">
    <property type="entry name" value="P PROTEIN"/>
    <property type="match status" value="1"/>
</dbReference>
<feature type="domain" description="Citrate transporter-like" evidence="9">
    <location>
        <begin position="14"/>
        <end position="368"/>
    </location>
</feature>
<evidence type="ECO:0000256" key="6">
    <source>
        <dbReference type="ARBA" id="ARBA00022989"/>
    </source>
</evidence>
<dbReference type="GO" id="GO:0015105">
    <property type="term" value="F:arsenite transmembrane transporter activity"/>
    <property type="evidence" value="ECO:0007669"/>
    <property type="project" value="InterPro"/>
</dbReference>
<organism evidence="10 11">
    <name type="scientific">Alkalibacillus haloalkaliphilus</name>
    <dbReference type="NCBI Taxonomy" id="94136"/>
    <lineage>
        <taxon>Bacteria</taxon>
        <taxon>Bacillati</taxon>
        <taxon>Bacillota</taxon>
        <taxon>Bacilli</taxon>
        <taxon>Bacillales</taxon>
        <taxon>Bacillaceae</taxon>
        <taxon>Alkalibacillus</taxon>
    </lineage>
</organism>
<evidence type="ECO:0000256" key="4">
    <source>
        <dbReference type="ARBA" id="ARBA00022475"/>
    </source>
</evidence>
<dbReference type="Pfam" id="PF03600">
    <property type="entry name" value="CitMHS"/>
    <property type="match status" value="1"/>
</dbReference>
<evidence type="ECO:0000256" key="7">
    <source>
        <dbReference type="ARBA" id="ARBA00023136"/>
    </source>
</evidence>
<keyword evidence="4" id="KW-1003">Cell membrane</keyword>
<feature type="transmembrane region" description="Helical" evidence="8">
    <location>
        <begin position="361"/>
        <end position="390"/>
    </location>
</feature>
<dbReference type="InterPro" id="IPR000802">
    <property type="entry name" value="Arsenical_pump_ArsB"/>
</dbReference>
<dbReference type="CDD" id="cd01116">
    <property type="entry name" value="P_permease"/>
    <property type="match status" value="1"/>
</dbReference>
<feature type="transmembrane region" description="Helical" evidence="8">
    <location>
        <begin position="322"/>
        <end position="341"/>
    </location>
</feature>
<keyword evidence="5 8" id="KW-0812">Transmembrane</keyword>
<dbReference type="AlphaFoldDB" id="A0A511W5Q8"/>
<feature type="transmembrane region" description="Helical" evidence="8">
    <location>
        <begin position="93"/>
        <end position="121"/>
    </location>
</feature>
<feature type="transmembrane region" description="Helical" evidence="8">
    <location>
        <begin position="172"/>
        <end position="196"/>
    </location>
</feature>
<evidence type="ECO:0000256" key="5">
    <source>
        <dbReference type="ARBA" id="ARBA00022692"/>
    </source>
</evidence>
<dbReference type="InterPro" id="IPR004680">
    <property type="entry name" value="Cit_transptr-like_dom"/>
</dbReference>
<feature type="transmembrane region" description="Helical" evidence="8">
    <location>
        <begin position="402"/>
        <end position="423"/>
    </location>
</feature>
<reference evidence="10 11" key="1">
    <citation type="submission" date="2019-07" db="EMBL/GenBank/DDBJ databases">
        <title>Whole genome shotgun sequence of Alkalibacillus haloalkaliphilus NBRC 103110.</title>
        <authorList>
            <person name="Hosoyama A."/>
            <person name="Uohara A."/>
            <person name="Ohji S."/>
            <person name="Ichikawa N."/>
        </authorList>
    </citation>
    <scope>NUCLEOTIDE SEQUENCE [LARGE SCALE GENOMIC DNA]</scope>
    <source>
        <strain evidence="10 11">NBRC 103110</strain>
    </source>
</reference>
<accession>A0A511W5Q8</accession>
<keyword evidence="11" id="KW-1185">Reference proteome</keyword>